<dbReference type="SUPFAM" id="SSF51161">
    <property type="entry name" value="Trimeric LpxA-like enzymes"/>
    <property type="match status" value="1"/>
</dbReference>
<evidence type="ECO:0000313" key="8">
    <source>
        <dbReference type="Proteomes" id="UP000326302"/>
    </source>
</evidence>
<dbReference type="Proteomes" id="UP000326865">
    <property type="component" value="Unassembled WGS sequence"/>
</dbReference>
<dbReference type="EMBL" id="QKKZ01000003">
    <property type="protein sequence ID" value="KAB7514001.1"/>
    <property type="molecule type" value="Genomic_DNA"/>
</dbReference>
<name>A0A5N5U826_9EURY</name>
<protein>
    <submittedName>
        <fullName evidence="4">Acyltransferase</fullName>
    </submittedName>
</protein>
<keyword evidence="2 4" id="KW-0808">Transferase</keyword>
<dbReference type="GO" id="GO:0008374">
    <property type="term" value="F:O-acyltransferase activity"/>
    <property type="evidence" value="ECO:0007669"/>
    <property type="project" value="TreeGrafter"/>
</dbReference>
<evidence type="ECO:0000313" key="9">
    <source>
        <dbReference type="Proteomes" id="UP000326865"/>
    </source>
</evidence>
<dbReference type="OrthoDB" id="224761at2157"/>
<gene>
    <name evidence="4" type="ORF">DM867_09465</name>
    <name evidence="5" type="ORF">DMP03_11100</name>
    <name evidence="6" type="ORF">DP108_05810</name>
</gene>
<dbReference type="Proteomes" id="UP000326207">
    <property type="component" value="Unassembled WGS sequence"/>
</dbReference>
<keyword evidence="9" id="KW-1185">Reference proteome</keyword>
<accession>A0A5N5U7D5</accession>
<keyword evidence="4" id="KW-0012">Acyltransferase</keyword>
<comment type="caution">
    <text evidence="4">The sequence shown here is derived from an EMBL/GenBank/DDBJ whole genome shotgun (WGS) entry which is preliminary data.</text>
</comment>
<accession>A0A5N5U826</accession>
<evidence type="ECO:0000256" key="1">
    <source>
        <dbReference type="ARBA" id="ARBA00007274"/>
    </source>
</evidence>
<evidence type="ECO:0000313" key="4">
    <source>
        <dbReference type="EMBL" id="KAB7514001.1"/>
    </source>
</evidence>
<dbReference type="Gene3D" id="2.160.10.10">
    <property type="entry name" value="Hexapeptide repeat proteins"/>
    <property type="match status" value="1"/>
</dbReference>
<dbReference type="PANTHER" id="PTHR23416">
    <property type="entry name" value="SIALIC ACID SYNTHASE-RELATED"/>
    <property type="match status" value="1"/>
</dbReference>
<dbReference type="Proteomes" id="UP000326302">
    <property type="component" value="Unassembled WGS sequence"/>
</dbReference>
<accession>A0A5N5UIU6</accession>
<comment type="similarity">
    <text evidence="1">Belongs to the transferase hexapeptide repeat family.</text>
</comment>
<dbReference type="InterPro" id="IPR051159">
    <property type="entry name" value="Hexapeptide_acetyltransf"/>
</dbReference>
<evidence type="ECO:0000313" key="5">
    <source>
        <dbReference type="EMBL" id="KAB7514398.1"/>
    </source>
</evidence>
<dbReference type="CDD" id="cd04647">
    <property type="entry name" value="LbH_MAT_like"/>
    <property type="match status" value="1"/>
</dbReference>
<sequence length="299" mass="32929">MTKRHVEVPPAVQATIDETVEYVDRRLSEGDTAAAVGEILADLYDDTETYERYRSGESLPPMTRMRVESYNPEHALIETERWAEQELSALQEAKCLRYLWNGFDQSPLANNLAFALPFRQVLADHLFAEAGDGLRLFGGIKIQCGHNIEMGDNAVIHNNVLLDDRGKLTIGDRVSVADEAHIHTHNHDTVDQTDVTNYETILADDVRLGYGAMITAGCRIGENAMVGSGSTTLGDVSAHHIATGTPAKSVKIKPGWEPVAEEVGPLTDNREQRALPSEYPDSLEEFDEFGRTLSPPGES</sequence>
<evidence type="ECO:0000313" key="7">
    <source>
        <dbReference type="Proteomes" id="UP000326207"/>
    </source>
</evidence>
<proteinExistence type="inferred from homology"/>
<dbReference type="InterPro" id="IPR011004">
    <property type="entry name" value="Trimer_LpxA-like_sf"/>
</dbReference>
<feature type="region of interest" description="Disordered" evidence="3">
    <location>
        <begin position="261"/>
        <end position="299"/>
    </location>
</feature>
<dbReference type="GO" id="GO:0005829">
    <property type="term" value="C:cytosol"/>
    <property type="evidence" value="ECO:0007669"/>
    <property type="project" value="TreeGrafter"/>
</dbReference>
<organism evidence="4 9">
    <name type="scientific">Halosegnis rubeus</name>
    <dbReference type="NCBI Taxonomy" id="2212850"/>
    <lineage>
        <taxon>Archaea</taxon>
        <taxon>Methanobacteriati</taxon>
        <taxon>Methanobacteriota</taxon>
        <taxon>Stenosarchaea group</taxon>
        <taxon>Halobacteria</taxon>
        <taxon>Halobacteriales</taxon>
        <taxon>Natronomonadaceae</taxon>
        <taxon>Halosegnis</taxon>
    </lineage>
</organism>
<dbReference type="RefSeq" id="WP_152120727.1">
    <property type="nucleotide sequence ID" value="NZ_QJOW01000004.1"/>
</dbReference>
<dbReference type="EMBL" id="QMDY01000003">
    <property type="protein sequence ID" value="KAB7518687.1"/>
    <property type="molecule type" value="Genomic_DNA"/>
</dbReference>
<dbReference type="EMBL" id="QJOW01000004">
    <property type="protein sequence ID" value="KAB7514398.1"/>
    <property type="molecule type" value="Genomic_DNA"/>
</dbReference>
<evidence type="ECO:0000256" key="2">
    <source>
        <dbReference type="ARBA" id="ARBA00022679"/>
    </source>
</evidence>
<reference evidence="7 8" key="1">
    <citation type="submission" date="2019-10" db="EMBL/GenBank/DDBJ databases">
        <title>Unraveling microbial dark matter from salterns through culturing: the case of the genus Halosegnis.</title>
        <authorList>
            <person name="Duran-Viseras A."/>
            <person name="Andrei A.-S."/>
            <person name="Vera-Gargallo B."/>
            <person name="Ghai R."/>
            <person name="Sanchez-Porro C."/>
            <person name="Ventosa A."/>
        </authorList>
    </citation>
    <scope>NUCLEOTIDE SEQUENCE [LARGE SCALE GENOMIC DNA]</scope>
    <source>
        <strain evidence="5 8">F17-44</strain>
        <strain evidence="4 9">F18-79</strain>
        <strain evidence="6 7">F19-13</strain>
    </source>
</reference>
<evidence type="ECO:0000256" key="3">
    <source>
        <dbReference type="SAM" id="MobiDB-lite"/>
    </source>
</evidence>
<dbReference type="PANTHER" id="PTHR23416:SF23">
    <property type="entry name" value="ACETYLTRANSFERASE C18B11.09C-RELATED"/>
    <property type="match status" value="1"/>
</dbReference>
<dbReference type="AlphaFoldDB" id="A0A5N5U826"/>
<evidence type="ECO:0000313" key="6">
    <source>
        <dbReference type="EMBL" id="KAB7518687.1"/>
    </source>
</evidence>